<proteinExistence type="predicted"/>
<protein>
    <recommendedName>
        <fullName evidence="3">HEAT repeat domain-containing protein</fullName>
    </recommendedName>
</protein>
<dbReference type="InterPro" id="IPR011989">
    <property type="entry name" value="ARM-like"/>
</dbReference>
<dbReference type="InterPro" id="IPR016024">
    <property type="entry name" value="ARM-type_fold"/>
</dbReference>
<dbReference type="Pfam" id="PF13646">
    <property type="entry name" value="HEAT_2"/>
    <property type="match status" value="1"/>
</dbReference>
<evidence type="ECO:0000313" key="1">
    <source>
        <dbReference type="EMBL" id="KAK4196473.1"/>
    </source>
</evidence>
<reference evidence="1" key="2">
    <citation type="submission" date="2023-05" db="EMBL/GenBank/DDBJ databases">
        <authorList>
            <consortium name="Lawrence Berkeley National Laboratory"/>
            <person name="Steindorff A."/>
            <person name="Hensen N."/>
            <person name="Bonometti L."/>
            <person name="Westerberg I."/>
            <person name="Brannstrom I.O."/>
            <person name="Guillou S."/>
            <person name="Cros-Aarteil S."/>
            <person name="Calhoun S."/>
            <person name="Haridas S."/>
            <person name="Kuo A."/>
            <person name="Mondo S."/>
            <person name="Pangilinan J."/>
            <person name="Riley R."/>
            <person name="Labutti K."/>
            <person name="Andreopoulos B."/>
            <person name="Lipzen A."/>
            <person name="Chen C."/>
            <person name="Yanf M."/>
            <person name="Daum C."/>
            <person name="Ng V."/>
            <person name="Clum A."/>
            <person name="Ohm R."/>
            <person name="Martin F."/>
            <person name="Silar P."/>
            <person name="Natvig D."/>
            <person name="Lalanne C."/>
            <person name="Gautier V."/>
            <person name="Ament-Velasquez S.L."/>
            <person name="Kruys A."/>
            <person name="Hutchinson M.I."/>
            <person name="Powell A.J."/>
            <person name="Barry K."/>
            <person name="Miller A.N."/>
            <person name="Grigoriev I.V."/>
            <person name="Debuchy R."/>
            <person name="Gladieux P."/>
            <person name="Thoren M.H."/>
            <person name="Johannesson H."/>
        </authorList>
    </citation>
    <scope>NUCLEOTIDE SEQUENCE</scope>
    <source>
        <strain evidence="1">CBS 315.58</strain>
    </source>
</reference>
<reference evidence="1" key="1">
    <citation type="journal article" date="2023" name="Mol. Phylogenet. Evol.">
        <title>Genome-scale phylogeny and comparative genomics of the fungal order Sordariales.</title>
        <authorList>
            <person name="Hensen N."/>
            <person name="Bonometti L."/>
            <person name="Westerberg I."/>
            <person name="Brannstrom I.O."/>
            <person name="Guillou S."/>
            <person name="Cros-Aarteil S."/>
            <person name="Calhoun S."/>
            <person name="Haridas S."/>
            <person name="Kuo A."/>
            <person name="Mondo S."/>
            <person name="Pangilinan J."/>
            <person name="Riley R."/>
            <person name="LaButti K."/>
            <person name="Andreopoulos B."/>
            <person name="Lipzen A."/>
            <person name="Chen C."/>
            <person name="Yan M."/>
            <person name="Daum C."/>
            <person name="Ng V."/>
            <person name="Clum A."/>
            <person name="Steindorff A."/>
            <person name="Ohm R.A."/>
            <person name="Martin F."/>
            <person name="Silar P."/>
            <person name="Natvig D.O."/>
            <person name="Lalanne C."/>
            <person name="Gautier V."/>
            <person name="Ament-Velasquez S.L."/>
            <person name="Kruys A."/>
            <person name="Hutchinson M.I."/>
            <person name="Powell A.J."/>
            <person name="Barry K."/>
            <person name="Miller A.N."/>
            <person name="Grigoriev I.V."/>
            <person name="Debuchy R."/>
            <person name="Gladieux P."/>
            <person name="Hiltunen Thoren M."/>
            <person name="Johannesson H."/>
        </authorList>
    </citation>
    <scope>NUCLEOTIDE SEQUENCE</scope>
    <source>
        <strain evidence="1">CBS 315.58</strain>
    </source>
</reference>
<gene>
    <name evidence="1" type="ORF">QBC40DRAFT_183417</name>
</gene>
<accession>A0AAN6X994</accession>
<dbReference type="Gene3D" id="1.25.10.10">
    <property type="entry name" value="Leucine-rich Repeat Variant"/>
    <property type="match status" value="1"/>
</dbReference>
<dbReference type="SUPFAM" id="SSF48371">
    <property type="entry name" value="ARM repeat"/>
    <property type="match status" value="1"/>
</dbReference>
<sequence length="163" mass="18257">MAPQFEHKDRDVRWTAIEVLQGRTDLTEGILQGIATRVEHKDSDVRLTAIEVLQGRADLTEGMLQGIAARLEDKDKDVRRAAVDALLKQATLSLNVLSPYLKSFYKALLQKSFEEHLYWCTSDLGFIGVSLRHISLIGSQHVVDLGQTTSPWKLGQPEPLPHS</sequence>
<name>A0AAN6X994_9PEZI</name>
<evidence type="ECO:0000313" key="2">
    <source>
        <dbReference type="Proteomes" id="UP001303160"/>
    </source>
</evidence>
<dbReference type="AlphaFoldDB" id="A0AAN6X994"/>
<comment type="caution">
    <text evidence="1">The sequence shown here is derived from an EMBL/GenBank/DDBJ whole genome shotgun (WGS) entry which is preliminary data.</text>
</comment>
<keyword evidence="2" id="KW-1185">Reference proteome</keyword>
<dbReference type="Proteomes" id="UP001303160">
    <property type="component" value="Unassembled WGS sequence"/>
</dbReference>
<organism evidence="1 2">
    <name type="scientific">Triangularia verruculosa</name>
    <dbReference type="NCBI Taxonomy" id="2587418"/>
    <lineage>
        <taxon>Eukaryota</taxon>
        <taxon>Fungi</taxon>
        <taxon>Dikarya</taxon>
        <taxon>Ascomycota</taxon>
        <taxon>Pezizomycotina</taxon>
        <taxon>Sordariomycetes</taxon>
        <taxon>Sordariomycetidae</taxon>
        <taxon>Sordariales</taxon>
        <taxon>Podosporaceae</taxon>
        <taxon>Triangularia</taxon>
    </lineage>
</organism>
<dbReference type="EMBL" id="MU863984">
    <property type="protein sequence ID" value="KAK4196473.1"/>
    <property type="molecule type" value="Genomic_DNA"/>
</dbReference>
<evidence type="ECO:0008006" key="3">
    <source>
        <dbReference type="Google" id="ProtNLM"/>
    </source>
</evidence>